<keyword evidence="3" id="KW-0324">Glycolysis</keyword>
<dbReference type="InterPro" id="IPR005952">
    <property type="entry name" value="Phosphogly_mut1"/>
</dbReference>
<dbReference type="Pfam" id="PF00300">
    <property type="entry name" value="His_Phos_1"/>
    <property type="match status" value="1"/>
</dbReference>
<dbReference type="GO" id="GO:0006096">
    <property type="term" value="P:glycolytic process"/>
    <property type="evidence" value="ECO:0007669"/>
    <property type="project" value="UniProtKB-KW"/>
</dbReference>
<dbReference type="STRING" id="273116.gene:9381638"/>
<dbReference type="GO" id="GO:0004619">
    <property type="term" value="F:phosphoglycerate mutase activity"/>
    <property type="evidence" value="ECO:0007669"/>
    <property type="project" value="UniProtKB-EC"/>
</dbReference>
<dbReference type="EC" id="5.4.2.11" evidence="2"/>
<protein>
    <recommendedName>
        <fullName evidence="2">phosphoglycerate mutase (2,3-diphosphoglycerate-dependent)</fullName>
        <ecNumber evidence="2">5.4.2.11</ecNumber>
    </recommendedName>
</protein>
<evidence type="ECO:0000256" key="1">
    <source>
        <dbReference type="ARBA" id="ARBA00006717"/>
    </source>
</evidence>
<dbReference type="PANTHER" id="PTHR11931">
    <property type="entry name" value="PHOSPHOGLYCERATE MUTASE"/>
    <property type="match status" value="1"/>
</dbReference>
<dbReference type="Proteomes" id="UP000001017">
    <property type="component" value="Chromosome"/>
</dbReference>
<evidence type="ECO:0000256" key="2">
    <source>
        <dbReference type="ARBA" id="ARBA00012028"/>
    </source>
</evidence>
<evidence type="ECO:0000313" key="8">
    <source>
        <dbReference type="Proteomes" id="UP000001017"/>
    </source>
</evidence>
<evidence type="ECO:0000256" key="5">
    <source>
        <dbReference type="PIRSR" id="PIRSR613078-1"/>
    </source>
</evidence>
<name>Q97AG4_THEVO</name>
<dbReference type="CDD" id="cd07067">
    <property type="entry name" value="HP_PGM_like"/>
    <property type="match status" value="1"/>
</dbReference>
<dbReference type="Gene3D" id="3.40.50.1240">
    <property type="entry name" value="Phosphoglycerate mutase-like"/>
    <property type="match status" value="1"/>
</dbReference>
<evidence type="ECO:0000256" key="3">
    <source>
        <dbReference type="ARBA" id="ARBA00023152"/>
    </source>
</evidence>
<dbReference type="HOGENOM" id="CLU_033323_8_4_2"/>
<dbReference type="InterPro" id="IPR013078">
    <property type="entry name" value="His_Pase_superF_clade-1"/>
</dbReference>
<sequence length="206" mass="23312">MGISTMHKAEDLRRSSDIMKKVYLVRHAKTIMNYTNRWQGRSDSDILPGAIEKLLSSIKSIENEGINKIYSSCIGRAIKSAAAAANVLGLNSIFLDCRFNERDLGLLEGKTVDEIRTKFGIEFLYITSRDIEKLPYVESWPDFVSRVFSGLESLPDGRTLLITHGGVLRAVYNTLSHSDERRVIFDNGDILVLNKTDSWDIERIIK</sequence>
<dbReference type="SUPFAM" id="SSF53254">
    <property type="entry name" value="Phosphoglycerate mutase-like"/>
    <property type="match status" value="1"/>
</dbReference>
<comment type="similarity">
    <text evidence="1">Belongs to the phosphoglycerate mutase family. BPG-dependent PGAM subfamily.</text>
</comment>
<dbReference type="EMBL" id="BA000011">
    <property type="protein sequence ID" value="BAB59988.1"/>
    <property type="molecule type" value="Genomic_DNA"/>
</dbReference>
<feature type="active site" description="Proton donor/acceptor" evidence="5">
    <location>
        <position position="101"/>
    </location>
</feature>
<organism evidence="7 8">
    <name type="scientific">Thermoplasma volcanium (strain ATCC 51530 / DSM 4299 / JCM 9571 / NBRC 15438 / GSS1)</name>
    <dbReference type="NCBI Taxonomy" id="273116"/>
    <lineage>
        <taxon>Archaea</taxon>
        <taxon>Methanobacteriati</taxon>
        <taxon>Thermoplasmatota</taxon>
        <taxon>Thermoplasmata</taxon>
        <taxon>Thermoplasmatales</taxon>
        <taxon>Thermoplasmataceae</taxon>
        <taxon>Thermoplasma</taxon>
    </lineage>
</organism>
<dbReference type="eggNOG" id="arCOG01991">
    <property type="taxonomic scope" value="Archaea"/>
</dbReference>
<keyword evidence="8" id="KW-1185">Reference proteome</keyword>
<proteinExistence type="inferred from homology"/>
<evidence type="ECO:0000256" key="6">
    <source>
        <dbReference type="PIRSR" id="PIRSR613078-2"/>
    </source>
</evidence>
<accession>Q97AG4</accession>
<feature type="active site" description="Tele-phosphohistidine intermediate" evidence="5">
    <location>
        <position position="27"/>
    </location>
</feature>
<reference evidence="7 8" key="1">
    <citation type="journal article" date="1999" name="Proc. Jpn. Acad.">
        <title>Determination of the complete genomic DNA sequence of Thermoplasma volvanium GSS1.</title>
        <authorList>
            <person name="Kawashima T."/>
            <person name="Yamamoto Y."/>
            <person name="Aramaki H."/>
            <person name="Nunoshiba T."/>
            <person name="Kawamoto T."/>
            <person name="Watanabe K."/>
            <person name="Yamazaki M."/>
            <person name="Kanehori K."/>
            <person name="Amano N."/>
            <person name="Ohya Y."/>
            <person name="Makino K."/>
            <person name="Suzuki M."/>
        </authorList>
    </citation>
    <scope>NUCLEOTIDE SEQUENCE [LARGE SCALE GENOMIC DNA]</scope>
    <source>
        <strain evidence="8">ATCC 51530 / DSM 4299 / JCM 9571 / NBRC 15438 / GSS1</strain>
    </source>
</reference>
<evidence type="ECO:0000256" key="4">
    <source>
        <dbReference type="ARBA" id="ARBA00023235"/>
    </source>
</evidence>
<reference evidence="7 8" key="2">
    <citation type="journal article" date="2000" name="Proc. Natl. Acad. Sci. U.S.A.">
        <title>Archaeal adaptation to higher temperatures revealed by genomic sequence of Thermoplasma volcanium.</title>
        <authorList>
            <person name="Kawashima T."/>
            <person name="Amano N."/>
            <person name="Koike H."/>
            <person name="Makino S."/>
            <person name="Higuchi S."/>
            <person name="Kawashima-Ohya Y."/>
            <person name="Watanabe K."/>
            <person name="Yamazaki M."/>
            <person name="Kanehori K."/>
            <person name="Kawamoto T."/>
            <person name="Nunoshiba T."/>
            <person name="Yamamoto Y."/>
            <person name="Aramaki H."/>
            <person name="Makino K."/>
            <person name="Suzuki M."/>
        </authorList>
    </citation>
    <scope>NUCLEOTIDE SEQUENCE [LARGE SCALE GENOMIC DNA]</scope>
    <source>
        <strain evidence="8">ATCC 51530 / DSM 4299 / JCM 9571 / NBRC 15438 / GSS1</strain>
    </source>
</reference>
<feature type="binding site" evidence="6">
    <location>
        <position position="76"/>
    </location>
    <ligand>
        <name>substrate</name>
    </ligand>
</feature>
<evidence type="ECO:0000313" key="7">
    <source>
        <dbReference type="EMBL" id="BAB59988.1"/>
    </source>
</evidence>
<dbReference type="PaxDb" id="273116-14325063"/>
<dbReference type="AlphaFoldDB" id="Q97AG4"/>
<dbReference type="InterPro" id="IPR029033">
    <property type="entry name" value="His_PPase_superfam"/>
</dbReference>
<feature type="binding site" evidence="6">
    <location>
        <begin position="26"/>
        <end position="33"/>
    </location>
    <ligand>
        <name>substrate</name>
    </ligand>
</feature>
<dbReference type="KEGG" id="tvo:TVG0869690"/>
<dbReference type="SMART" id="SM00855">
    <property type="entry name" value="PGAM"/>
    <property type="match status" value="1"/>
</dbReference>
<keyword evidence="4" id="KW-0413">Isomerase</keyword>
<gene>
    <name evidence="7" type="ORF">TVG0869690</name>
</gene>
<dbReference type="PhylomeDB" id="Q97AG4"/>